<proteinExistence type="predicted"/>
<protein>
    <submittedName>
        <fullName evidence="1">Uncharacterized protein</fullName>
    </submittedName>
</protein>
<organism evidence="1 2">
    <name type="scientific">Inhella proteolytica</name>
    <dbReference type="NCBI Taxonomy" id="2795029"/>
    <lineage>
        <taxon>Bacteria</taxon>
        <taxon>Pseudomonadati</taxon>
        <taxon>Pseudomonadota</taxon>
        <taxon>Betaproteobacteria</taxon>
        <taxon>Burkholderiales</taxon>
        <taxon>Sphaerotilaceae</taxon>
        <taxon>Inhella</taxon>
    </lineage>
</organism>
<evidence type="ECO:0000313" key="1">
    <source>
        <dbReference type="EMBL" id="MBH9578661.1"/>
    </source>
</evidence>
<sequence>MPPPVSSADQSASLFAADEDNLDALLAEDVLNGTAEPCPLVSSIVAVGFADQATQNALFGATRKQYVNLTRAEIRQADSEITSDNQIGNSPPIFVQVTPARATTVRVKLTRTLTRGGFPAGSSTLSARERGLGHLQYARSAREYSTNENGELLIEPGLPISALGGGEYRVEAALPGQGFVPGSNAVKVMRRVYLRPVVRYASGRAAALAAMNAIRSTLTRLGIEVKVVQRSSGSELGVVEENNLAEGLDDIGRRALRSSTAHVRELRPHSVAVIVGEFVSDPIALEAFRVDVPRDGTGNFPASVTVTLAKAGSQYVFVPLNDGSAFGSCTVRGGGRTERPAAAAVGGRNAFSQQLTVDLTGVRGNFAAAVATLRVTLNVKAIRGWAVGWAYNAHPVIYLNMRDPNTDAILTAAAAEALMVHELGHKLHLTAPGVGGQPDQQAHHYPSFNAANGVSHTGPHCSVGVAAGTDLWTDAAHNAATCTMWGSLKTITTFCNECKTTLRKVDLSGGF</sequence>
<accession>A0A931J337</accession>
<evidence type="ECO:0000313" key="2">
    <source>
        <dbReference type="Proteomes" id="UP000613266"/>
    </source>
</evidence>
<gene>
    <name evidence="1" type="ORF">I7X39_17350</name>
</gene>
<dbReference type="Proteomes" id="UP000613266">
    <property type="component" value="Unassembled WGS sequence"/>
</dbReference>
<dbReference type="EMBL" id="JAEDAK010000014">
    <property type="protein sequence ID" value="MBH9578661.1"/>
    <property type="molecule type" value="Genomic_DNA"/>
</dbReference>
<dbReference type="AlphaFoldDB" id="A0A931J337"/>
<keyword evidence="2" id="KW-1185">Reference proteome</keyword>
<comment type="caution">
    <text evidence="1">The sequence shown here is derived from an EMBL/GenBank/DDBJ whole genome shotgun (WGS) entry which is preliminary data.</text>
</comment>
<reference evidence="1" key="1">
    <citation type="submission" date="2020-12" db="EMBL/GenBank/DDBJ databases">
        <title>The genome sequence of Inhella sp. 1Y17.</title>
        <authorList>
            <person name="Liu Y."/>
        </authorList>
    </citation>
    <scope>NUCLEOTIDE SEQUENCE</scope>
    <source>
        <strain evidence="1">1Y17</strain>
    </source>
</reference>
<dbReference type="RefSeq" id="WP_198112433.1">
    <property type="nucleotide sequence ID" value="NZ_JAEDAK010000014.1"/>
</dbReference>
<name>A0A931J337_9BURK</name>